<feature type="region of interest" description="Disordered" evidence="8">
    <location>
        <begin position="1010"/>
        <end position="1046"/>
    </location>
</feature>
<dbReference type="Gene3D" id="3.30.870.10">
    <property type="entry name" value="Endonuclease Chain A"/>
    <property type="match status" value="3"/>
</dbReference>
<feature type="region of interest" description="Disordered" evidence="8">
    <location>
        <begin position="130"/>
        <end position="192"/>
    </location>
</feature>
<dbReference type="InterPro" id="IPR036871">
    <property type="entry name" value="PX_dom_sf"/>
</dbReference>
<dbReference type="Gene3D" id="3.30.1520.10">
    <property type="entry name" value="Phox-like domain"/>
    <property type="match status" value="1"/>
</dbReference>
<evidence type="ECO:0000256" key="5">
    <source>
        <dbReference type="ARBA" id="ARBA00022963"/>
    </source>
</evidence>
<evidence type="ECO:0000259" key="9">
    <source>
        <dbReference type="PROSITE" id="PS50035"/>
    </source>
</evidence>
<keyword evidence="12" id="KW-1185">Reference proteome</keyword>
<accession>A0ABP9XLP9</accession>
<dbReference type="CDD" id="cd06093">
    <property type="entry name" value="PX_domain"/>
    <property type="match status" value="1"/>
</dbReference>
<feature type="region of interest" description="Disordered" evidence="8">
    <location>
        <begin position="204"/>
        <end position="225"/>
    </location>
</feature>
<keyword evidence="6" id="KW-0443">Lipid metabolism</keyword>
<dbReference type="Proteomes" id="UP001476247">
    <property type="component" value="Unassembled WGS sequence"/>
</dbReference>
<dbReference type="PANTHER" id="PTHR18896">
    <property type="entry name" value="PHOSPHOLIPASE D"/>
    <property type="match status" value="1"/>
</dbReference>
<dbReference type="PROSITE" id="PS50035">
    <property type="entry name" value="PLD"/>
    <property type="match status" value="2"/>
</dbReference>
<evidence type="ECO:0000256" key="4">
    <source>
        <dbReference type="ARBA" id="ARBA00022801"/>
    </source>
</evidence>
<evidence type="ECO:0000256" key="8">
    <source>
        <dbReference type="SAM" id="MobiDB-lite"/>
    </source>
</evidence>
<dbReference type="Pfam" id="PF13091">
    <property type="entry name" value="PLDc_2"/>
    <property type="match status" value="1"/>
</dbReference>
<feature type="domain" description="PLD phosphodiesterase" evidence="9">
    <location>
        <begin position="683"/>
        <end position="710"/>
    </location>
</feature>
<dbReference type="InterPro" id="IPR015679">
    <property type="entry name" value="PLipase_D_fam"/>
</dbReference>
<reference evidence="11 12" key="1">
    <citation type="submission" date="2024-04" db="EMBL/GenBank/DDBJ databases">
        <title>genome sequences of Mucor flavus KT1a and Helicostylum pulchrum KT1b strains isolation_sourced from the surface of a dry-aged beef.</title>
        <authorList>
            <person name="Toyotome T."/>
            <person name="Hosono M."/>
            <person name="Torimaru M."/>
            <person name="Fukuda K."/>
            <person name="Mikami N."/>
        </authorList>
    </citation>
    <scope>NUCLEOTIDE SEQUENCE [LARGE SCALE GENOMIC DNA]</scope>
    <source>
        <strain evidence="11 12">KT1b</strain>
    </source>
</reference>
<dbReference type="InterPro" id="IPR001683">
    <property type="entry name" value="PX_dom"/>
</dbReference>
<evidence type="ECO:0000256" key="1">
    <source>
        <dbReference type="ARBA" id="ARBA00000798"/>
    </source>
</evidence>
<feature type="domain" description="PX" evidence="10">
    <location>
        <begin position="298"/>
        <end position="439"/>
    </location>
</feature>
<evidence type="ECO:0000313" key="12">
    <source>
        <dbReference type="Proteomes" id="UP001476247"/>
    </source>
</evidence>
<keyword evidence="3" id="KW-0677">Repeat</keyword>
<dbReference type="PROSITE" id="PS50195">
    <property type="entry name" value="PX"/>
    <property type="match status" value="1"/>
</dbReference>
<organism evidence="11 12">
    <name type="scientific">Helicostylum pulchrum</name>
    <dbReference type="NCBI Taxonomy" id="562976"/>
    <lineage>
        <taxon>Eukaryota</taxon>
        <taxon>Fungi</taxon>
        <taxon>Fungi incertae sedis</taxon>
        <taxon>Mucoromycota</taxon>
        <taxon>Mucoromycotina</taxon>
        <taxon>Mucoromycetes</taxon>
        <taxon>Mucorales</taxon>
        <taxon>Mucorineae</taxon>
        <taxon>Mucoraceae</taxon>
        <taxon>Helicostylum</taxon>
    </lineage>
</organism>
<comment type="caution">
    <text evidence="11">The sequence shown here is derived from an EMBL/GenBank/DDBJ whole genome shotgun (WGS) entry which is preliminary data.</text>
</comment>
<dbReference type="CDD" id="cd09138">
    <property type="entry name" value="PLDc_vPLD1_2_yPLD_like_1"/>
    <property type="match status" value="1"/>
</dbReference>
<dbReference type="SMART" id="SM00155">
    <property type="entry name" value="PLDc"/>
    <property type="match status" value="2"/>
</dbReference>
<dbReference type="EC" id="3.1.4.4" evidence="7"/>
<name>A0ABP9XLP9_9FUNG</name>
<keyword evidence="5 7" id="KW-0442">Lipid degradation</keyword>
<comment type="catalytic activity">
    <reaction evidence="1 7">
        <text>a 1,2-diacyl-sn-glycero-3-phosphocholine + H2O = a 1,2-diacyl-sn-glycero-3-phosphate + choline + H(+)</text>
        <dbReference type="Rhea" id="RHEA:14445"/>
        <dbReference type="ChEBI" id="CHEBI:15354"/>
        <dbReference type="ChEBI" id="CHEBI:15377"/>
        <dbReference type="ChEBI" id="CHEBI:15378"/>
        <dbReference type="ChEBI" id="CHEBI:57643"/>
        <dbReference type="ChEBI" id="CHEBI:58608"/>
        <dbReference type="EC" id="3.1.4.4"/>
    </reaction>
</comment>
<feature type="compositionally biased region" description="Low complexity" evidence="8">
    <location>
        <begin position="1011"/>
        <end position="1024"/>
    </location>
</feature>
<evidence type="ECO:0000256" key="3">
    <source>
        <dbReference type="ARBA" id="ARBA00022737"/>
    </source>
</evidence>
<dbReference type="EMBL" id="BAABUJ010000005">
    <property type="protein sequence ID" value="GAA5795732.1"/>
    <property type="molecule type" value="Genomic_DNA"/>
</dbReference>
<dbReference type="CDD" id="cd01254">
    <property type="entry name" value="PH_PLD"/>
    <property type="match status" value="1"/>
</dbReference>
<evidence type="ECO:0000256" key="2">
    <source>
        <dbReference type="ARBA" id="ARBA00008664"/>
    </source>
</evidence>
<dbReference type="SUPFAM" id="SSF50729">
    <property type="entry name" value="PH domain-like"/>
    <property type="match status" value="1"/>
</dbReference>
<evidence type="ECO:0000259" key="10">
    <source>
        <dbReference type="PROSITE" id="PS50195"/>
    </source>
</evidence>
<evidence type="ECO:0000256" key="7">
    <source>
        <dbReference type="PIRNR" id="PIRNR009376"/>
    </source>
</evidence>
<dbReference type="SUPFAM" id="SSF64268">
    <property type="entry name" value="PX domain"/>
    <property type="match status" value="1"/>
</dbReference>
<dbReference type="Pfam" id="PF00614">
    <property type="entry name" value="PLDc"/>
    <property type="match status" value="1"/>
</dbReference>
<feature type="domain" description="PLD phosphodiesterase" evidence="9">
    <location>
        <begin position="1059"/>
        <end position="1086"/>
    </location>
</feature>
<sequence>MSNPIADTADYFARWKHYSTTSQDLQDDELPPVTTDQYSTIRDTINTTTTNANSNTTATNNDSNISDNRSQWLRVLNRISFLNPLDSTTTETDFSDDDSIVDRDTFELMRSAARQQKPVAASRHQSVIAAAASRHHSINVSTSAGGAIRGRDDDDDDQVITQEDEEKLPSADDLENDHIYPLSDNNDHEESNYFTRPFFPDRGFTRLPMTTTPTTARSQRYQQEEEDEIRVKDKWDRTLDKLKLIANLQTSNNTTPAVLTQVHTGPSHTLATYYPPAFDPIFACFAKDEYGRNLPPILLQCIYVTVTDSEYLTGSSMWVFRIELQYGDVKWVIRRGIADFMALHYKLKVKSNLYDYVCDPPVFPNQLSNLLDSAKSTIGIYREDDAEQQSIDDASIKSKKVALQRRVELTNYLRALLLRAHVTVSYDICEFLELSAISIVQDMGWKGKEGYLRNRINYVSPRCCQLWKTQRWKTEWIILRDSYMAFCSDTASSAPTDVLLFDNGLKIEIQEPRVYLGSHHITVFNQSRKIEIKGTKREVDQWLESIEKVQDESPWVQNHRFGSFAPVRHNAKVKWFVDGENHFNAVAEAILSAKVEIYIADWWLSPELYLRRPPEENEDFRLDRLLHRKAVEGVKIYIVVYKEMSVALTIDSVHTKQWLQNLHPNIIVQRHPDHSISNENTVLFWSHHEKIVVVDNRLAFIGGLDLCFGRYDTHDHSLSDYPSEDFEREVFPGQDYSNPRMKDFANVSQYDKTLVDRKYTPRMPWHDVTLGVVGPIARDIARHFIQRWNFLKSTKSMHRRVVPFLMPKGEYVAARDESNFSGTCKVQLLRSSSRWSSDVEREHSIYNAYMECIAHAKHFIYIENQFFISTTQDDKLLRNKIAQALVQRIKRAHEKKEKFRVYVLIPLVPAFEGDLASSEASSARTVMHFQYVTISRGGASIIEKLAELGIDADQYISWYSLRNYGKIKVPKFTAQKSQSKTGLQNDSGTVFGDEAAIKNPFDENDLSRLASNESATSNISSSLNPPSALHPDSTSRRGSATSTAESQLADDDRYDYVSELLYLHDKLMIVDDRIVLMGSANINDRSQLGNRDSEIAMLVEDTEMVSSFMDGEEYKAAKFAHTLRMQLWKEHLGLLNFEKWSQLLEKKKTPESSNSSSSDQHNEEQVETLNIPQGHHHQLYPSLTRSVNNAQDIKLIEADEPVKMLDRASRTYSFYDTFKTHQHPKRHDAAALDPLSDHTYNNIWLKRATDNTSIYRQLFRCVPDDTVHTYEQHRRFQPDPTKVKYGHVADPNLTQDEICDQLDQIKGHLVLFPKDYLKEENLLLGGIIDTVTPLIIFT</sequence>
<feature type="region of interest" description="Disordered" evidence="8">
    <location>
        <begin position="1146"/>
        <end position="1166"/>
    </location>
</feature>
<dbReference type="InterPro" id="IPR001736">
    <property type="entry name" value="PLipase_D/transphosphatidylase"/>
</dbReference>
<dbReference type="CDD" id="cd09141">
    <property type="entry name" value="PLDc_vPLD1_2_yPLD_like_2"/>
    <property type="match status" value="1"/>
</dbReference>
<dbReference type="SUPFAM" id="SSF56024">
    <property type="entry name" value="Phospholipase D/nuclease"/>
    <property type="match status" value="2"/>
</dbReference>
<feature type="compositionally biased region" description="Low complexity" evidence="8">
    <location>
        <begin position="1036"/>
        <end position="1046"/>
    </location>
</feature>
<dbReference type="InterPro" id="IPR025202">
    <property type="entry name" value="PLD-like_dom"/>
</dbReference>
<protein>
    <recommendedName>
        <fullName evidence="7">Phospholipase</fullName>
        <ecNumber evidence="7">3.1.4.4</ecNumber>
    </recommendedName>
</protein>
<keyword evidence="4 7" id="KW-0378">Hydrolase</keyword>
<comment type="similarity">
    <text evidence="2 7">Belongs to the phospholipase D family.</text>
</comment>
<dbReference type="PIRSF" id="PIRSF009376">
    <property type="entry name" value="Phospholipase_D_euk"/>
    <property type="match status" value="1"/>
</dbReference>
<dbReference type="PANTHER" id="PTHR18896:SF76">
    <property type="entry name" value="PHOSPHOLIPASE"/>
    <property type="match status" value="1"/>
</dbReference>
<evidence type="ECO:0000256" key="6">
    <source>
        <dbReference type="ARBA" id="ARBA00023098"/>
    </source>
</evidence>
<gene>
    <name evidence="11" type="ORF">HPULCUR_001094</name>
</gene>
<evidence type="ECO:0000313" key="11">
    <source>
        <dbReference type="EMBL" id="GAA5795732.1"/>
    </source>
</evidence>
<proteinExistence type="inferred from homology"/>
<feature type="compositionally biased region" description="Acidic residues" evidence="8">
    <location>
        <begin position="153"/>
        <end position="166"/>
    </location>
</feature>
<dbReference type="InterPro" id="IPR016555">
    <property type="entry name" value="PLipase_D_euk"/>
</dbReference>